<dbReference type="SFLD" id="SFLDG00358">
    <property type="entry name" value="Main_(cytGST)"/>
    <property type="match status" value="1"/>
</dbReference>
<dbReference type="Gene3D" id="3.40.30.10">
    <property type="entry name" value="Glutaredoxin"/>
    <property type="match status" value="1"/>
</dbReference>
<reference evidence="4" key="1">
    <citation type="journal article" date="2019" name="Int. J. Syst. Evol. Microbiol.">
        <title>The Global Catalogue of Microorganisms (GCM) 10K type strain sequencing project: providing services to taxonomists for standard genome sequencing and annotation.</title>
        <authorList>
            <consortium name="The Broad Institute Genomics Platform"/>
            <consortium name="The Broad Institute Genome Sequencing Center for Infectious Disease"/>
            <person name="Wu L."/>
            <person name="Ma J."/>
        </authorList>
    </citation>
    <scope>NUCLEOTIDE SEQUENCE [LARGE SCALE GENOMIC DNA]</scope>
    <source>
        <strain evidence="4">JCM 18204</strain>
    </source>
</reference>
<evidence type="ECO:0000259" key="2">
    <source>
        <dbReference type="PROSITE" id="PS50405"/>
    </source>
</evidence>
<proteinExistence type="predicted"/>
<dbReference type="Proteomes" id="UP001499959">
    <property type="component" value="Unassembled WGS sequence"/>
</dbReference>
<dbReference type="InterPro" id="IPR040079">
    <property type="entry name" value="Glutathione_S-Trfase"/>
</dbReference>
<dbReference type="PANTHER" id="PTHR44051">
    <property type="entry name" value="GLUTATHIONE S-TRANSFERASE-RELATED"/>
    <property type="match status" value="1"/>
</dbReference>
<dbReference type="InterPro" id="IPR036282">
    <property type="entry name" value="Glutathione-S-Trfase_C_sf"/>
</dbReference>
<dbReference type="PANTHER" id="PTHR44051:SF8">
    <property type="entry name" value="GLUTATHIONE S-TRANSFERASE GSTA"/>
    <property type="match status" value="1"/>
</dbReference>
<comment type="caution">
    <text evidence="3">The sequence shown here is derived from an EMBL/GenBank/DDBJ whole genome shotgun (WGS) entry which is preliminary data.</text>
</comment>
<dbReference type="Pfam" id="PF13410">
    <property type="entry name" value="GST_C_2"/>
    <property type="match status" value="1"/>
</dbReference>
<dbReference type="Gene3D" id="1.20.1050.10">
    <property type="match status" value="1"/>
</dbReference>
<dbReference type="SUPFAM" id="SSF47616">
    <property type="entry name" value="GST C-terminal domain-like"/>
    <property type="match status" value="1"/>
</dbReference>
<feature type="domain" description="GST C-terminal" evidence="2">
    <location>
        <begin position="86"/>
        <end position="211"/>
    </location>
</feature>
<dbReference type="SFLD" id="SFLDS00019">
    <property type="entry name" value="Glutathione_Transferase_(cytos"/>
    <property type="match status" value="1"/>
</dbReference>
<dbReference type="SUPFAM" id="SSF52833">
    <property type="entry name" value="Thioredoxin-like"/>
    <property type="match status" value="1"/>
</dbReference>
<sequence length="220" mass="25499">MPLQLYAHPFSSYSQKALIALYENDTPFEFRALEHPEHPDYMEFARRWPIRRFPLLVDGARQVMEATCIVEYLHLHHPGPVRLIPDDADAALEVRMLDRFFDNYVSTPQQKVVFDRLRAEDALRDPQGVADARTMLETAYAWLDGHMAGRTWAANETFSLADCGAAPFLFYADWTHAIDARFKHVRRYRERLLARPSVMRAVDGGRPYRAYFPLGAPDRD</sequence>
<dbReference type="PROSITE" id="PS50405">
    <property type="entry name" value="GST_CTER"/>
    <property type="match status" value="1"/>
</dbReference>
<feature type="domain" description="GST N-terminal" evidence="1">
    <location>
        <begin position="1"/>
        <end position="81"/>
    </location>
</feature>
<dbReference type="RefSeq" id="WP_345304241.1">
    <property type="nucleotide sequence ID" value="NZ_BAABJE010000017.1"/>
</dbReference>
<dbReference type="PROSITE" id="PS50404">
    <property type="entry name" value="GST_NTER"/>
    <property type="match status" value="1"/>
</dbReference>
<evidence type="ECO:0000259" key="1">
    <source>
        <dbReference type="PROSITE" id="PS50404"/>
    </source>
</evidence>
<dbReference type="EMBL" id="BAABJE010000017">
    <property type="protein sequence ID" value="GAA4802027.1"/>
    <property type="molecule type" value="Genomic_DNA"/>
</dbReference>
<accession>A0ABP9C0V5</accession>
<dbReference type="CDD" id="cd00570">
    <property type="entry name" value="GST_N_family"/>
    <property type="match status" value="1"/>
</dbReference>
<evidence type="ECO:0000313" key="3">
    <source>
        <dbReference type="EMBL" id="GAA4802027.1"/>
    </source>
</evidence>
<dbReference type="CDD" id="cd00299">
    <property type="entry name" value="GST_C_family"/>
    <property type="match status" value="1"/>
</dbReference>
<name>A0ABP9C0V5_9GAMM</name>
<dbReference type="InterPro" id="IPR036249">
    <property type="entry name" value="Thioredoxin-like_sf"/>
</dbReference>
<dbReference type="InterPro" id="IPR004045">
    <property type="entry name" value="Glutathione_S-Trfase_N"/>
</dbReference>
<gene>
    <name evidence="3" type="ORF">GCM10023307_30820</name>
</gene>
<dbReference type="InterPro" id="IPR010987">
    <property type="entry name" value="Glutathione-S-Trfase_C-like"/>
</dbReference>
<protein>
    <submittedName>
        <fullName evidence="3">Glutathione S-transferase family protein</fullName>
    </submittedName>
</protein>
<organism evidence="3 4">
    <name type="scientific">Lysobacter hankyongensis</name>
    <dbReference type="NCBI Taxonomy" id="1176535"/>
    <lineage>
        <taxon>Bacteria</taxon>
        <taxon>Pseudomonadati</taxon>
        <taxon>Pseudomonadota</taxon>
        <taxon>Gammaproteobacteria</taxon>
        <taxon>Lysobacterales</taxon>
        <taxon>Lysobacteraceae</taxon>
        <taxon>Lysobacter</taxon>
    </lineage>
</organism>
<keyword evidence="4" id="KW-1185">Reference proteome</keyword>
<dbReference type="Pfam" id="PF13417">
    <property type="entry name" value="GST_N_3"/>
    <property type="match status" value="1"/>
</dbReference>
<evidence type="ECO:0000313" key="4">
    <source>
        <dbReference type="Proteomes" id="UP001499959"/>
    </source>
</evidence>